<organism evidence="1 2">
    <name type="scientific">Colletotrichum lupini</name>
    <dbReference type="NCBI Taxonomy" id="145971"/>
    <lineage>
        <taxon>Eukaryota</taxon>
        <taxon>Fungi</taxon>
        <taxon>Dikarya</taxon>
        <taxon>Ascomycota</taxon>
        <taxon>Pezizomycotina</taxon>
        <taxon>Sordariomycetes</taxon>
        <taxon>Hypocreomycetidae</taxon>
        <taxon>Glomerellales</taxon>
        <taxon>Glomerellaceae</taxon>
        <taxon>Colletotrichum</taxon>
        <taxon>Colletotrichum acutatum species complex</taxon>
    </lineage>
</organism>
<proteinExistence type="predicted"/>
<dbReference type="Proteomes" id="UP000830671">
    <property type="component" value="Chromosome 1"/>
</dbReference>
<accession>A0A9Q8W974</accession>
<dbReference type="RefSeq" id="XP_049135696.1">
    <property type="nucleotide sequence ID" value="XM_049279739.1"/>
</dbReference>
<protein>
    <submittedName>
        <fullName evidence="1">Uncharacterized protein</fullName>
    </submittedName>
</protein>
<dbReference type="GeneID" id="73334749"/>
<dbReference type="AlphaFoldDB" id="A0A9Q8W974"/>
<gene>
    <name evidence="1" type="ORF">CLUP02_00692</name>
</gene>
<evidence type="ECO:0000313" key="2">
    <source>
        <dbReference type="Proteomes" id="UP000830671"/>
    </source>
</evidence>
<sequence length="224" mass="24412">MLQEEANREVSAYNDVAVLIGYTAAGDHSVAELGERQCVLLGFINIFMSLLKHMNWITELPPLQEKRDQTTFLVWPFRMFFFVGALGSVQQVMIVCVSTLGGCFFQASPRPTSAGRHREPWDPVEVRLSGVEAFLESAGGRCLAKQSCLLFFGQQDAESHCVNEDKSNETIRHSVNPRPATTPIDKKTSPNLAGGLVGFSASRCPSFGAICPAKALTSPAPHLA</sequence>
<reference evidence="1" key="1">
    <citation type="journal article" date="2021" name="Mol. Plant Microbe Interact.">
        <title>Complete Genome Sequence of the Plant-Pathogenic Fungus Colletotrichum lupini.</title>
        <authorList>
            <person name="Baroncelli R."/>
            <person name="Pensec F."/>
            <person name="Da Lio D."/>
            <person name="Boufleur T."/>
            <person name="Vicente I."/>
            <person name="Sarrocco S."/>
            <person name="Picot A."/>
            <person name="Baraldi E."/>
            <person name="Sukno S."/>
            <person name="Thon M."/>
            <person name="Le Floch G."/>
        </authorList>
    </citation>
    <scope>NUCLEOTIDE SEQUENCE</scope>
    <source>
        <strain evidence="1">IMI 504893</strain>
    </source>
</reference>
<keyword evidence="2" id="KW-1185">Reference proteome</keyword>
<dbReference type="KEGG" id="clup:CLUP02_00692"/>
<name>A0A9Q8W974_9PEZI</name>
<evidence type="ECO:0000313" key="1">
    <source>
        <dbReference type="EMBL" id="UQC74045.1"/>
    </source>
</evidence>
<dbReference type="EMBL" id="CP019471">
    <property type="protein sequence ID" value="UQC74045.1"/>
    <property type="molecule type" value="Genomic_DNA"/>
</dbReference>